<evidence type="ECO:0000313" key="2">
    <source>
        <dbReference type="EMBL" id="SFP38403.1"/>
    </source>
</evidence>
<reference evidence="2 3" key="1">
    <citation type="submission" date="2016-10" db="EMBL/GenBank/DDBJ databases">
        <authorList>
            <person name="de Groot N.N."/>
        </authorList>
    </citation>
    <scope>NUCLEOTIDE SEQUENCE [LARGE SCALE GENOMIC DNA]</scope>
    <source>
        <strain evidence="2 3">EP1-55-1</strain>
    </source>
</reference>
<protein>
    <submittedName>
        <fullName evidence="2">Cupin domain-containing protein</fullName>
    </submittedName>
</protein>
<evidence type="ECO:0000313" key="3">
    <source>
        <dbReference type="Proteomes" id="UP000199227"/>
    </source>
</evidence>
<dbReference type="InterPro" id="IPR014710">
    <property type="entry name" value="RmlC-like_jellyroll"/>
</dbReference>
<gene>
    <name evidence="2" type="ORF">SAMN05216234_11727</name>
</gene>
<evidence type="ECO:0000259" key="1">
    <source>
        <dbReference type="Pfam" id="PF07883"/>
    </source>
</evidence>
<dbReference type="Proteomes" id="UP000199227">
    <property type="component" value="Unassembled WGS sequence"/>
</dbReference>
<dbReference type="InterPro" id="IPR013096">
    <property type="entry name" value="Cupin_2"/>
</dbReference>
<dbReference type="Pfam" id="PF07883">
    <property type="entry name" value="Cupin_2"/>
    <property type="match status" value="1"/>
</dbReference>
<feature type="domain" description="Cupin type-2" evidence="1">
    <location>
        <begin position="34"/>
        <end position="86"/>
    </location>
</feature>
<organism evidence="2 3">
    <name type="scientific">Hydrogenimonas thermophila</name>
    <dbReference type="NCBI Taxonomy" id="223786"/>
    <lineage>
        <taxon>Bacteria</taxon>
        <taxon>Pseudomonadati</taxon>
        <taxon>Campylobacterota</taxon>
        <taxon>Epsilonproteobacteria</taxon>
        <taxon>Campylobacterales</taxon>
        <taxon>Hydrogenimonadaceae</taxon>
        <taxon>Hydrogenimonas</taxon>
    </lineage>
</organism>
<dbReference type="Gene3D" id="2.60.120.10">
    <property type="entry name" value="Jelly Rolls"/>
    <property type="match status" value="1"/>
</dbReference>
<dbReference type="STRING" id="223786.SAMN05216234_11727"/>
<name>A0A1I5PWD0_9BACT</name>
<dbReference type="SUPFAM" id="SSF51182">
    <property type="entry name" value="RmlC-like cupins"/>
    <property type="match status" value="1"/>
</dbReference>
<dbReference type="InterPro" id="IPR011051">
    <property type="entry name" value="RmlC_Cupin_sf"/>
</dbReference>
<accession>A0A1I5PWD0</accession>
<keyword evidence="3" id="KW-1185">Reference proteome</keyword>
<sequence>MAKVVKTSITDEKKIKEILEKEGYFNIFKWCDSEGTKYPEHTHPHYEVRWILSGHLQIIENGKTIDLFPGDRMESVANTPHSAYVPKDVCYICASR</sequence>
<dbReference type="EMBL" id="FOXB01000017">
    <property type="protein sequence ID" value="SFP38403.1"/>
    <property type="molecule type" value="Genomic_DNA"/>
</dbReference>
<dbReference type="OrthoDB" id="9796642at2"/>
<dbReference type="AlphaFoldDB" id="A0A1I5PWD0"/>
<proteinExistence type="predicted"/>
<dbReference type="RefSeq" id="WP_092912395.1">
    <property type="nucleotide sequence ID" value="NZ_FOXB01000017.1"/>
</dbReference>